<proteinExistence type="predicted"/>
<keyword evidence="3" id="KW-1185">Reference proteome</keyword>
<reference evidence="2" key="1">
    <citation type="journal article" date="2020" name="Nat. Commun.">
        <title>Large-scale genome sequencing of mycorrhizal fungi provides insights into the early evolution of symbiotic traits.</title>
        <authorList>
            <person name="Miyauchi S."/>
            <person name="Kiss E."/>
            <person name="Kuo A."/>
            <person name="Drula E."/>
            <person name="Kohler A."/>
            <person name="Sanchez-Garcia M."/>
            <person name="Morin E."/>
            <person name="Andreopoulos B."/>
            <person name="Barry K.W."/>
            <person name="Bonito G."/>
            <person name="Buee M."/>
            <person name="Carver A."/>
            <person name="Chen C."/>
            <person name="Cichocki N."/>
            <person name="Clum A."/>
            <person name="Culley D."/>
            <person name="Crous P.W."/>
            <person name="Fauchery L."/>
            <person name="Girlanda M."/>
            <person name="Hayes R.D."/>
            <person name="Keri Z."/>
            <person name="LaButti K."/>
            <person name="Lipzen A."/>
            <person name="Lombard V."/>
            <person name="Magnuson J."/>
            <person name="Maillard F."/>
            <person name="Murat C."/>
            <person name="Nolan M."/>
            <person name="Ohm R.A."/>
            <person name="Pangilinan J."/>
            <person name="Pereira M.F."/>
            <person name="Perotto S."/>
            <person name="Peter M."/>
            <person name="Pfister S."/>
            <person name="Riley R."/>
            <person name="Sitrit Y."/>
            <person name="Stielow J.B."/>
            <person name="Szollosi G."/>
            <person name="Zifcakova L."/>
            <person name="Stursova M."/>
            <person name="Spatafora J.W."/>
            <person name="Tedersoo L."/>
            <person name="Vaario L.M."/>
            <person name="Yamada A."/>
            <person name="Yan M."/>
            <person name="Wang P."/>
            <person name="Xu J."/>
            <person name="Bruns T."/>
            <person name="Baldrian P."/>
            <person name="Vilgalys R."/>
            <person name="Dunand C."/>
            <person name="Henrissat B."/>
            <person name="Grigoriev I.V."/>
            <person name="Hibbett D."/>
            <person name="Nagy L.G."/>
            <person name="Martin F.M."/>
        </authorList>
    </citation>
    <scope>NUCLEOTIDE SEQUENCE</scope>
    <source>
        <strain evidence="2">UP504</strain>
    </source>
</reference>
<protein>
    <submittedName>
        <fullName evidence="2">Uncharacterized protein</fullName>
    </submittedName>
</protein>
<name>A0A9P6AY37_9AGAM</name>
<sequence length="304" mass="33927">MPHFAVPGTGGLNLFYQDDTATPAVDGANTKGPDTGDDPGTDGQAQVGAAATSEAGDSLPFAFQCMRCERTLSGKRYVTMRHLGAKQICPECESELMVEFNNKDKVLPDYLRLLLKCTLPEIEDDPEPAEGEQGEDPMIKISPTICKLWTGAWRPWKPNSRRQRGCSCKSTVESSCDHRVKSMVPMILMYRDFANNFGVEAEPRYALRSGRESHRIVLYISMTLMNCEFTMRGDMYLHQSMQSIARQERRPSKKLIPAAGEQFLALRHATFPESMVMIANNCIIIPSPCSRHSKQARDREAGPC</sequence>
<dbReference type="AlphaFoldDB" id="A0A9P6AY37"/>
<dbReference type="EMBL" id="MU128964">
    <property type="protein sequence ID" value="KAF9514138.1"/>
    <property type="molecule type" value="Genomic_DNA"/>
</dbReference>
<feature type="region of interest" description="Disordered" evidence="1">
    <location>
        <begin position="23"/>
        <end position="51"/>
    </location>
</feature>
<accession>A0A9P6AY37</accession>
<evidence type="ECO:0000256" key="1">
    <source>
        <dbReference type="SAM" id="MobiDB-lite"/>
    </source>
</evidence>
<evidence type="ECO:0000313" key="2">
    <source>
        <dbReference type="EMBL" id="KAF9514138.1"/>
    </source>
</evidence>
<gene>
    <name evidence="2" type="ORF">BS47DRAFT_1392716</name>
</gene>
<organism evidence="2 3">
    <name type="scientific">Hydnum rufescens UP504</name>
    <dbReference type="NCBI Taxonomy" id="1448309"/>
    <lineage>
        <taxon>Eukaryota</taxon>
        <taxon>Fungi</taxon>
        <taxon>Dikarya</taxon>
        <taxon>Basidiomycota</taxon>
        <taxon>Agaricomycotina</taxon>
        <taxon>Agaricomycetes</taxon>
        <taxon>Cantharellales</taxon>
        <taxon>Hydnaceae</taxon>
        <taxon>Hydnum</taxon>
    </lineage>
</organism>
<dbReference type="OrthoDB" id="10651942at2759"/>
<dbReference type="Proteomes" id="UP000886523">
    <property type="component" value="Unassembled WGS sequence"/>
</dbReference>
<evidence type="ECO:0000313" key="3">
    <source>
        <dbReference type="Proteomes" id="UP000886523"/>
    </source>
</evidence>
<comment type="caution">
    <text evidence="2">The sequence shown here is derived from an EMBL/GenBank/DDBJ whole genome shotgun (WGS) entry which is preliminary data.</text>
</comment>